<evidence type="ECO:0008006" key="3">
    <source>
        <dbReference type="Google" id="ProtNLM"/>
    </source>
</evidence>
<dbReference type="RefSeq" id="WP_064274584.1">
    <property type="nucleotide sequence ID" value="NZ_LUTU01000008.1"/>
</dbReference>
<evidence type="ECO:0000313" key="2">
    <source>
        <dbReference type="Proteomes" id="UP000077786"/>
    </source>
</evidence>
<protein>
    <recommendedName>
        <fullName evidence="3">Glycosyl transferase family 2</fullName>
    </recommendedName>
</protein>
<dbReference type="EMBL" id="LUTU01000008">
    <property type="protein sequence ID" value="OAJ67232.1"/>
    <property type="molecule type" value="Genomic_DNA"/>
</dbReference>
<organism evidence="1 2">
    <name type="scientific">Gluconobacter cerinus</name>
    <dbReference type="NCBI Taxonomy" id="38307"/>
    <lineage>
        <taxon>Bacteria</taxon>
        <taxon>Pseudomonadati</taxon>
        <taxon>Pseudomonadota</taxon>
        <taxon>Alphaproteobacteria</taxon>
        <taxon>Acetobacterales</taxon>
        <taxon>Acetobacteraceae</taxon>
        <taxon>Gluconobacter</taxon>
    </lineage>
</organism>
<dbReference type="Pfam" id="PF13704">
    <property type="entry name" value="Glyco_tranf_2_4"/>
    <property type="match status" value="1"/>
</dbReference>
<dbReference type="OrthoDB" id="8245240at2"/>
<dbReference type="Proteomes" id="UP000077786">
    <property type="component" value="Unassembled WGS sequence"/>
</dbReference>
<dbReference type="AlphaFoldDB" id="A0A1B6VJ43"/>
<sequence>MTVIRCVTMQKNEATLLEPWILWHGALFGLSNLTVVDNGSTDPHVKDVQKRYEAQGVQIIRKYRSQKDFLRKGEIFTDIIRGWDAENACDFALPMDCDEFLAFFLDRLSVDPAEIRAQFELLKDEQATLITDRLLLNVPNAPNYYRPQSVPRALFKAHTIVGLDRGLHAPQTIYPERCVRTPFVHLHLHNRPDYEDIRRFARQKLSHIAGAIPGEKPRAGQITPENPKEGYHLRYYFQASQEDFLRSYLHTPDIYAPVIADHFRALGVDPAPILGDTAAPQFPVHVPQNFLAHRRLEDGSQHEYGLFDPLAYAYENEDVVKDAFYGIWPLIHYMDAGWREGRRPNANGMEPFLLQAAAPTV</sequence>
<evidence type="ECO:0000313" key="1">
    <source>
        <dbReference type="EMBL" id="OAJ67232.1"/>
    </source>
</evidence>
<proteinExistence type="predicted"/>
<accession>A0A1B6VJ43</accession>
<dbReference type="PATRIC" id="fig|38307.3.peg.1888"/>
<comment type="caution">
    <text evidence="1">The sequence shown here is derived from an EMBL/GenBank/DDBJ whole genome shotgun (WGS) entry which is preliminary data.</text>
</comment>
<reference evidence="1 2" key="1">
    <citation type="submission" date="2016-03" db="EMBL/GenBank/DDBJ databases">
        <title>Draft genome sequence of Gluconobacter cerinus strain CECT 9110.</title>
        <authorList>
            <person name="Sainz F."/>
            <person name="Mas A."/>
            <person name="Torija M.J."/>
        </authorList>
    </citation>
    <scope>NUCLEOTIDE SEQUENCE [LARGE SCALE GENOMIC DNA]</scope>
    <source>
        <strain evidence="1 2">CECT 9110</strain>
    </source>
</reference>
<name>A0A1B6VJ43_9PROT</name>
<gene>
    <name evidence="1" type="ORF">A0123_01828</name>
</gene>